<evidence type="ECO:0000256" key="1">
    <source>
        <dbReference type="SAM" id="MobiDB-lite"/>
    </source>
</evidence>
<dbReference type="Proteomes" id="UP000799118">
    <property type="component" value="Unassembled WGS sequence"/>
</dbReference>
<proteinExistence type="predicted"/>
<dbReference type="EMBL" id="ML769977">
    <property type="protein sequence ID" value="KAE9385508.1"/>
    <property type="molecule type" value="Genomic_DNA"/>
</dbReference>
<accession>A0A6A4GJ26</accession>
<sequence length="206" mass="22476">MSTIGSSGSNLSHSFSPLQNEIISDMPSSLSAALKHFRAEGRFDLYATCPSCSFTNKARPLPGPKLFDYPEHCVNDIVGEHGVSKCGSELLTRRRDGTVQPIKPYLVSSLPDHIARCLSDATYLNQSIDATDTALHAIHTGEEQIGVQNVFEANFIKDFKGPDGKLFVDRGDKIRLRSQCTQTSSIPTASRNAEQRSHSVSSPVLI</sequence>
<organism evidence="2 3">
    <name type="scientific">Gymnopus androsaceus JB14</name>
    <dbReference type="NCBI Taxonomy" id="1447944"/>
    <lineage>
        <taxon>Eukaryota</taxon>
        <taxon>Fungi</taxon>
        <taxon>Dikarya</taxon>
        <taxon>Basidiomycota</taxon>
        <taxon>Agaricomycotina</taxon>
        <taxon>Agaricomycetes</taxon>
        <taxon>Agaricomycetidae</taxon>
        <taxon>Agaricales</taxon>
        <taxon>Marasmiineae</taxon>
        <taxon>Omphalotaceae</taxon>
        <taxon>Gymnopus</taxon>
    </lineage>
</organism>
<dbReference type="AlphaFoldDB" id="A0A6A4GJ26"/>
<dbReference type="OrthoDB" id="3253623at2759"/>
<gene>
    <name evidence="2" type="ORF">BT96DRAFT_1006986</name>
</gene>
<reference evidence="2" key="1">
    <citation type="journal article" date="2019" name="Environ. Microbiol.">
        <title>Fungal ecological strategies reflected in gene transcription - a case study of two litter decomposers.</title>
        <authorList>
            <person name="Barbi F."/>
            <person name="Kohler A."/>
            <person name="Barry K."/>
            <person name="Baskaran P."/>
            <person name="Daum C."/>
            <person name="Fauchery L."/>
            <person name="Ihrmark K."/>
            <person name="Kuo A."/>
            <person name="LaButti K."/>
            <person name="Lipzen A."/>
            <person name="Morin E."/>
            <person name="Grigoriev I.V."/>
            <person name="Henrissat B."/>
            <person name="Lindahl B."/>
            <person name="Martin F."/>
        </authorList>
    </citation>
    <scope>NUCLEOTIDE SEQUENCE</scope>
    <source>
        <strain evidence="2">JB14</strain>
    </source>
</reference>
<name>A0A6A4GJ26_9AGAR</name>
<evidence type="ECO:0000313" key="3">
    <source>
        <dbReference type="Proteomes" id="UP000799118"/>
    </source>
</evidence>
<evidence type="ECO:0000313" key="2">
    <source>
        <dbReference type="EMBL" id="KAE9385508.1"/>
    </source>
</evidence>
<feature type="region of interest" description="Disordered" evidence="1">
    <location>
        <begin position="179"/>
        <end position="206"/>
    </location>
</feature>
<protein>
    <submittedName>
        <fullName evidence="2">Uncharacterized protein</fullName>
    </submittedName>
</protein>
<keyword evidence="3" id="KW-1185">Reference proteome</keyword>